<feature type="compositionally biased region" description="Basic and acidic residues" evidence="1">
    <location>
        <begin position="67"/>
        <end position="83"/>
    </location>
</feature>
<evidence type="ECO:0000313" key="3">
    <source>
        <dbReference type="Proteomes" id="UP000327493"/>
    </source>
</evidence>
<feature type="region of interest" description="Disordered" evidence="1">
    <location>
        <begin position="17"/>
        <end position="48"/>
    </location>
</feature>
<evidence type="ECO:0000256" key="1">
    <source>
        <dbReference type="SAM" id="MobiDB-lite"/>
    </source>
</evidence>
<dbReference type="Proteomes" id="UP000327493">
    <property type="component" value="Unassembled WGS sequence"/>
</dbReference>
<evidence type="ECO:0000313" key="2">
    <source>
        <dbReference type="EMBL" id="KAA8578234.1"/>
    </source>
</evidence>
<gene>
    <name evidence="2" type="ORF">FQN60_005387</name>
</gene>
<comment type="caution">
    <text evidence="2">The sequence shown here is derived from an EMBL/GenBank/DDBJ whole genome shotgun (WGS) entry which is preliminary data.</text>
</comment>
<dbReference type="AlphaFoldDB" id="A0A5J5C8U2"/>
<protein>
    <submittedName>
        <fullName evidence="2">Uncharacterized protein</fullName>
    </submittedName>
</protein>
<feature type="compositionally biased region" description="Basic and acidic residues" evidence="1">
    <location>
        <begin position="17"/>
        <end position="28"/>
    </location>
</feature>
<keyword evidence="3" id="KW-1185">Reference proteome</keyword>
<reference evidence="2 3" key="1">
    <citation type="submission" date="2019-08" db="EMBL/GenBank/DDBJ databases">
        <title>A chromosome-level genome assembly, high-density linkage maps, and genome scans reveal the genomic architecture of hybrid incompatibilities underlying speciation via character displacement in darters (Percidae: Etheostominae).</title>
        <authorList>
            <person name="Moran R.L."/>
            <person name="Catchen J.M."/>
            <person name="Fuller R.C."/>
        </authorList>
    </citation>
    <scope>NUCLEOTIDE SEQUENCE [LARGE SCALE GENOMIC DNA]</scope>
    <source>
        <strain evidence="2">EspeVRDwgs_2016</strain>
        <tissue evidence="2">Muscle</tissue>
    </source>
</reference>
<proteinExistence type="predicted"/>
<accession>A0A5J5C8U2</accession>
<dbReference type="EMBL" id="VOFY01000950">
    <property type="protein sequence ID" value="KAA8578234.1"/>
    <property type="molecule type" value="Genomic_DNA"/>
</dbReference>
<sequence length="111" mass="12052">MGHKELFRAIPSVHVGLDSRNKSEEERSAGLGIGPRPTMKDGDQQPLEKSMSLWQPESLVVGAKIENDWSHRPEGRLSPEKDALATSLPGMRTARDEMERECSAGGAAAAD</sequence>
<organism evidence="2 3">
    <name type="scientific">Etheostoma spectabile</name>
    <name type="common">orangethroat darter</name>
    <dbReference type="NCBI Taxonomy" id="54343"/>
    <lineage>
        <taxon>Eukaryota</taxon>
        <taxon>Metazoa</taxon>
        <taxon>Chordata</taxon>
        <taxon>Craniata</taxon>
        <taxon>Vertebrata</taxon>
        <taxon>Euteleostomi</taxon>
        <taxon>Actinopterygii</taxon>
        <taxon>Neopterygii</taxon>
        <taxon>Teleostei</taxon>
        <taxon>Neoteleostei</taxon>
        <taxon>Acanthomorphata</taxon>
        <taxon>Eupercaria</taxon>
        <taxon>Perciformes</taxon>
        <taxon>Percoidei</taxon>
        <taxon>Percidae</taxon>
        <taxon>Etheostomatinae</taxon>
        <taxon>Etheostoma</taxon>
    </lineage>
</organism>
<name>A0A5J5C8U2_9PERO</name>
<feature type="region of interest" description="Disordered" evidence="1">
    <location>
        <begin position="67"/>
        <end position="88"/>
    </location>
</feature>